<protein>
    <submittedName>
        <fullName evidence="4">DNA-binding transcriptional regulator YbjK</fullName>
    </submittedName>
</protein>
<dbReference type="AlphaFoldDB" id="A0A841FEY6"/>
<gene>
    <name evidence="4" type="ORF">HNR73_002254</name>
</gene>
<dbReference type="PROSITE" id="PS50977">
    <property type="entry name" value="HTH_TETR_2"/>
    <property type="match status" value="1"/>
</dbReference>
<dbReference type="InterPro" id="IPR009057">
    <property type="entry name" value="Homeodomain-like_sf"/>
</dbReference>
<comment type="caution">
    <text evidence="4">The sequence shown here is derived from an EMBL/GenBank/DDBJ whole genome shotgun (WGS) entry which is preliminary data.</text>
</comment>
<dbReference type="EMBL" id="JACHGT010000004">
    <property type="protein sequence ID" value="MBB6034404.1"/>
    <property type="molecule type" value="Genomic_DNA"/>
</dbReference>
<keyword evidence="5" id="KW-1185">Reference proteome</keyword>
<dbReference type="GO" id="GO:0000976">
    <property type="term" value="F:transcription cis-regulatory region binding"/>
    <property type="evidence" value="ECO:0007669"/>
    <property type="project" value="TreeGrafter"/>
</dbReference>
<feature type="domain" description="HTH tetR-type" evidence="3">
    <location>
        <begin position="6"/>
        <end position="66"/>
    </location>
</feature>
<evidence type="ECO:0000313" key="4">
    <source>
        <dbReference type="EMBL" id="MBB6034404.1"/>
    </source>
</evidence>
<evidence type="ECO:0000256" key="2">
    <source>
        <dbReference type="PROSITE-ProRule" id="PRU00335"/>
    </source>
</evidence>
<dbReference type="InterPro" id="IPR001647">
    <property type="entry name" value="HTH_TetR"/>
</dbReference>
<dbReference type="PANTHER" id="PTHR30055">
    <property type="entry name" value="HTH-TYPE TRANSCRIPTIONAL REGULATOR RUTR"/>
    <property type="match status" value="1"/>
</dbReference>
<sequence>MPPPNARRREQLADAAVTVLAAHGSRGLTHRAVDTAADVPAGTTSRYFRTREALVDAVVERITRRLADRVAAVRIRPLERADLEDALVTTLTRMLDEDDVLVLFELHLEATRDPALRGVLTAALAERRDLILRQCRVAGVDVTGEDAELLEMGVLGILFTTLTTDAPGGPGPRVRAAVGGLLSRYAA</sequence>
<dbReference type="InterPro" id="IPR041583">
    <property type="entry name" value="TetR_C_31"/>
</dbReference>
<dbReference type="PANTHER" id="PTHR30055:SF231">
    <property type="entry name" value="TRANSCRIPTIONAL REGULATORY PROTEIN (PROBABLY DEOR-FAMILY)-RELATED"/>
    <property type="match status" value="1"/>
</dbReference>
<feature type="DNA-binding region" description="H-T-H motif" evidence="2">
    <location>
        <begin position="29"/>
        <end position="48"/>
    </location>
</feature>
<dbReference type="Proteomes" id="UP000548476">
    <property type="component" value="Unassembled WGS sequence"/>
</dbReference>
<name>A0A841FEY6_9ACTN</name>
<dbReference type="Pfam" id="PF00440">
    <property type="entry name" value="TetR_N"/>
    <property type="match status" value="1"/>
</dbReference>
<dbReference type="Gene3D" id="1.10.357.10">
    <property type="entry name" value="Tetracycline Repressor, domain 2"/>
    <property type="match status" value="1"/>
</dbReference>
<proteinExistence type="predicted"/>
<evidence type="ECO:0000313" key="5">
    <source>
        <dbReference type="Proteomes" id="UP000548476"/>
    </source>
</evidence>
<evidence type="ECO:0000259" key="3">
    <source>
        <dbReference type="PROSITE" id="PS50977"/>
    </source>
</evidence>
<keyword evidence="1 2" id="KW-0238">DNA-binding</keyword>
<evidence type="ECO:0000256" key="1">
    <source>
        <dbReference type="ARBA" id="ARBA00023125"/>
    </source>
</evidence>
<dbReference type="Pfam" id="PF17940">
    <property type="entry name" value="TetR_C_31"/>
    <property type="match status" value="1"/>
</dbReference>
<dbReference type="SUPFAM" id="SSF46689">
    <property type="entry name" value="Homeodomain-like"/>
    <property type="match status" value="1"/>
</dbReference>
<organism evidence="4 5">
    <name type="scientific">Phytomonospora endophytica</name>
    <dbReference type="NCBI Taxonomy" id="714109"/>
    <lineage>
        <taxon>Bacteria</taxon>
        <taxon>Bacillati</taxon>
        <taxon>Actinomycetota</taxon>
        <taxon>Actinomycetes</taxon>
        <taxon>Micromonosporales</taxon>
        <taxon>Micromonosporaceae</taxon>
        <taxon>Phytomonospora</taxon>
    </lineage>
</organism>
<reference evidence="4 5" key="1">
    <citation type="submission" date="2020-08" db="EMBL/GenBank/DDBJ databases">
        <title>Genomic Encyclopedia of Type Strains, Phase IV (KMG-IV): sequencing the most valuable type-strain genomes for metagenomic binning, comparative biology and taxonomic classification.</title>
        <authorList>
            <person name="Goeker M."/>
        </authorList>
    </citation>
    <scope>NUCLEOTIDE SEQUENCE [LARGE SCALE GENOMIC DNA]</scope>
    <source>
        <strain evidence="4 5">YIM 65646</strain>
    </source>
</reference>
<dbReference type="RefSeq" id="WP_184787262.1">
    <property type="nucleotide sequence ID" value="NZ_BONT01000045.1"/>
</dbReference>
<accession>A0A841FEY6</accession>
<dbReference type="GO" id="GO:0003700">
    <property type="term" value="F:DNA-binding transcription factor activity"/>
    <property type="evidence" value="ECO:0007669"/>
    <property type="project" value="TreeGrafter"/>
</dbReference>
<dbReference type="InterPro" id="IPR050109">
    <property type="entry name" value="HTH-type_TetR-like_transc_reg"/>
</dbReference>